<keyword evidence="2" id="KW-1185">Reference proteome</keyword>
<organism evidence="1 2">
    <name type="scientific">Solanum commersonii</name>
    <name type="common">Commerson's wild potato</name>
    <name type="synonym">Commerson's nightshade</name>
    <dbReference type="NCBI Taxonomy" id="4109"/>
    <lineage>
        <taxon>Eukaryota</taxon>
        <taxon>Viridiplantae</taxon>
        <taxon>Streptophyta</taxon>
        <taxon>Embryophyta</taxon>
        <taxon>Tracheophyta</taxon>
        <taxon>Spermatophyta</taxon>
        <taxon>Magnoliopsida</taxon>
        <taxon>eudicotyledons</taxon>
        <taxon>Gunneridae</taxon>
        <taxon>Pentapetalae</taxon>
        <taxon>asterids</taxon>
        <taxon>lamiids</taxon>
        <taxon>Solanales</taxon>
        <taxon>Solanaceae</taxon>
        <taxon>Solanoideae</taxon>
        <taxon>Solaneae</taxon>
        <taxon>Solanum</taxon>
    </lineage>
</organism>
<evidence type="ECO:0000313" key="1">
    <source>
        <dbReference type="EMBL" id="KAG5609374.1"/>
    </source>
</evidence>
<dbReference type="OrthoDB" id="10664354at2759"/>
<evidence type="ECO:0000313" key="2">
    <source>
        <dbReference type="Proteomes" id="UP000824120"/>
    </source>
</evidence>
<dbReference type="Proteomes" id="UP000824120">
    <property type="component" value="Chromosome 4"/>
</dbReference>
<comment type="caution">
    <text evidence="1">The sequence shown here is derived from an EMBL/GenBank/DDBJ whole genome shotgun (WGS) entry which is preliminary data.</text>
</comment>
<protein>
    <submittedName>
        <fullName evidence="1">Uncharacterized protein</fullName>
    </submittedName>
</protein>
<reference evidence="1 2" key="1">
    <citation type="submission" date="2020-09" db="EMBL/GenBank/DDBJ databases">
        <title>De no assembly of potato wild relative species, Solanum commersonii.</title>
        <authorList>
            <person name="Cho K."/>
        </authorList>
    </citation>
    <scope>NUCLEOTIDE SEQUENCE [LARGE SCALE GENOMIC DNA]</scope>
    <source>
        <strain evidence="1">LZ3.2</strain>
        <tissue evidence="1">Leaf</tissue>
    </source>
</reference>
<accession>A0A9J5ZEW5</accession>
<dbReference type="EMBL" id="JACXVP010000004">
    <property type="protein sequence ID" value="KAG5609374.1"/>
    <property type="molecule type" value="Genomic_DNA"/>
</dbReference>
<sequence length="298" mass="32733">MVISDESQRVTTNSYSGGDLSIPIALYAGKNISVSNSQYFAGSSSSSGGDIGASTFTASIAHVNAVEDNGLGPVVPVFTQEQYGQILRLLNKENTDMPAVNQTSTNTLFSIGTKKKQWVVDSGATKHTTASLDKLFDIIALEQGDHTQVQFPNGTTTSISHTGSYNWEVIIDSEPDREGHNTTGMPIMVEDDSDNVRTQDNVEEPKIIPHVMPSVTRKSSRVVIKLAWHQDYVTATKKTFQQPHSLSNFASYQSISLEYKACLRLRICHGSPVATDMLNYNYSNCYLSKVRCSFNIFV</sequence>
<dbReference type="AlphaFoldDB" id="A0A9J5ZEW5"/>
<gene>
    <name evidence="1" type="ORF">H5410_020655</name>
</gene>
<name>A0A9J5ZEW5_SOLCO</name>
<proteinExistence type="predicted"/>